<keyword evidence="8 11" id="KW-0460">Magnesium</keyword>
<feature type="binding site" evidence="11">
    <location>
        <position position="388"/>
    </location>
    <ligand>
        <name>(2R)-2-phosphoglycerate</name>
        <dbReference type="ChEBI" id="CHEBI:58289"/>
    </ligand>
</feature>
<dbReference type="PRINTS" id="PR00148">
    <property type="entry name" value="ENOLASE"/>
</dbReference>
<dbReference type="GO" id="GO:0004634">
    <property type="term" value="F:phosphopyruvate hydratase activity"/>
    <property type="evidence" value="ECO:0007669"/>
    <property type="project" value="UniProtKB-UniRule"/>
</dbReference>
<dbReference type="PROSITE" id="PS00164">
    <property type="entry name" value="ENOLASE"/>
    <property type="match status" value="1"/>
</dbReference>
<protein>
    <recommendedName>
        <fullName evidence="4 11">Enolase</fullName>
        <ecNumber evidence="3 11">4.2.1.11</ecNumber>
    </recommendedName>
    <alternativeName>
        <fullName evidence="11">2-phospho-D-glycerate hydro-lyase</fullName>
    </alternativeName>
    <alternativeName>
        <fullName evidence="11">2-phosphoglycerate dehydratase</fullName>
    </alternativeName>
</protein>
<reference evidence="17" key="1">
    <citation type="submission" date="2021-04" db="EMBL/GenBank/DDBJ databases">
        <title>Genomic sequence of Actinosynnema pretiosum subsp. pretiosum ATCC 31280 (C-14919).</title>
        <authorList>
            <person name="Bai L."/>
            <person name="Wang X."/>
            <person name="Xiao Y."/>
        </authorList>
    </citation>
    <scope>NUCLEOTIDE SEQUENCE</scope>
    <source>
        <strain evidence="17">ATCC 31280</strain>
    </source>
</reference>
<dbReference type="GO" id="GO:0005576">
    <property type="term" value="C:extracellular region"/>
    <property type="evidence" value="ECO:0007669"/>
    <property type="project" value="UniProtKB-SubCell"/>
</dbReference>
<evidence type="ECO:0000256" key="12">
    <source>
        <dbReference type="PIRSR" id="PIRSR001400-1"/>
    </source>
</evidence>
<evidence type="ECO:0000256" key="4">
    <source>
        <dbReference type="ARBA" id="ARBA00017068"/>
    </source>
</evidence>
<dbReference type="FunFam" id="3.30.390.10:FF:000001">
    <property type="entry name" value="Enolase"/>
    <property type="match status" value="1"/>
</dbReference>
<comment type="subcellular location">
    <subcellularLocation>
        <location evidence="11">Cytoplasm</location>
    </subcellularLocation>
    <subcellularLocation>
        <location evidence="11">Secreted</location>
    </subcellularLocation>
    <subcellularLocation>
        <location evidence="11">Cell surface</location>
    </subcellularLocation>
    <text evidence="11">Fractions of enolase are present in both the cytoplasm and on the cell surface.</text>
</comment>
<feature type="binding site" evidence="13">
    <location>
        <begin position="364"/>
        <end position="367"/>
    </location>
    <ligand>
        <name>substrate</name>
    </ligand>
</feature>
<feature type="domain" description="Enolase N-terminal" evidence="16">
    <location>
        <begin position="4"/>
        <end position="134"/>
    </location>
</feature>
<dbReference type="Pfam" id="PF00113">
    <property type="entry name" value="Enolase_C"/>
    <property type="match status" value="1"/>
</dbReference>
<dbReference type="PIRSF" id="PIRSF001400">
    <property type="entry name" value="Enolase"/>
    <property type="match status" value="1"/>
</dbReference>
<evidence type="ECO:0000256" key="9">
    <source>
        <dbReference type="ARBA" id="ARBA00023152"/>
    </source>
</evidence>
<evidence type="ECO:0000256" key="10">
    <source>
        <dbReference type="ARBA" id="ARBA00023239"/>
    </source>
</evidence>
<dbReference type="InterPro" id="IPR020811">
    <property type="entry name" value="Enolase_N"/>
</dbReference>
<dbReference type="SFLD" id="SFLDS00001">
    <property type="entry name" value="Enolase"/>
    <property type="match status" value="1"/>
</dbReference>
<feature type="binding site" evidence="11">
    <location>
        <position position="367"/>
    </location>
    <ligand>
        <name>(2R)-2-phosphoglycerate</name>
        <dbReference type="ChEBI" id="CHEBI:58289"/>
    </ligand>
</feature>
<evidence type="ECO:0000256" key="3">
    <source>
        <dbReference type="ARBA" id="ARBA00012058"/>
    </source>
</evidence>
<dbReference type="SFLD" id="SFLDG00178">
    <property type="entry name" value="enolase"/>
    <property type="match status" value="1"/>
</dbReference>
<evidence type="ECO:0000256" key="2">
    <source>
        <dbReference type="ARBA" id="ARBA00009604"/>
    </source>
</evidence>
<comment type="similarity">
    <text evidence="2 11">Belongs to the enolase family.</text>
</comment>
<dbReference type="PANTHER" id="PTHR11902">
    <property type="entry name" value="ENOLASE"/>
    <property type="match status" value="1"/>
</dbReference>
<comment type="function">
    <text evidence="11">Catalyzes the reversible conversion of 2-phosphoglycerate (2-PG) into phosphoenolpyruvate (PEP). It is essential for the degradation of carbohydrates via glycolysis.</text>
</comment>
<dbReference type="GO" id="GO:0009986">
    <property type="term" value="C:cell surface"/>
    <property type="evidence" value="ECO:0007669"/>
    <property type="project" value="UniProtKB-SubCell"/>
</dbReference>
<feature type="binding site" evidence="11">
    <location>
        <position position="366"/>
    </location>
    <ligand>
        <name>(2R)-2-phosphoglycerate</name>
        <dbReference type="ChEBI" id="CHEBI:58289"/>
    </ligand>
</feature>
<feature type="binding site" evidence="13">
    <location>
        <position position="312"/>
    </location>
    <ligand>
        <name>substrate</name>
    </ligand>
</feature>
<keyword evidence="7 11" id="KW-0479">Metal-binding</keyword>
<evidence type="ECO:0000256" key="13">
    <source>
        <dbReference type="PIRSR" id="PIRSR001400-2"/>
    </source>
</evidence>
<dbReference type="EMBL" id="CP073249">
    <property type="protein sequence ID" value="QUF05703.1"/>
    <property type="molecule type" value="Genomic_DNA"/>
</dbReference>
<comment type="cofactor">
    <cofactor evidence="14">
        <name>Mg(2+)</name>
        <dbReference type="ChEBI" id="CHEBI:18420"/>
    </cofactor>
    <text evidence="14">Mg(2+) is required for catalysis and for stabilizing the dimer.</text>
</comment>
<dbReference type="SUPFAM" id="SSF54826">
    <property type="entry name" value="Enolase N-terminal domain-like"/>
    <property type="match status" value="1"/>
</dbReference>
<keyword evidence="5 11" id="KW-0963">Cytoplasm</keyword>
<sequence length="426" mass="45086">MTAIVRVAGREVLDSRGNPTVEVDVELEGGALGRAAVPSGASTGTREAVELRDGDKGRYHGKGVRAAVDAVNGEIAKAVVGLPAEAQSDLDRVLIELDGTDNKARLGANATLGVSLAAAKAAAAQHQLPLYRYVGGVFAHLLPMPMMNIINGGEHADNALDFQEFMIAPVGATTFAEAVRVGSEVFHTLRKELSAAGHNTNVGDEGGFAPNLTSADEALQFVVNAIEKSGYTPGDDVAIMLDLAASEFFKDGVYDYKGAGVKRTVDEHVAYLAELVAKFPILSIEDGMDQDDTKGWKQLTEAIGDRVQLVGDDLFCTNEKLLAEGIEQGLANSILVKVNQIGTLTETLATVERAHKSAYSAVMSHRSGETEDTTIADLAVAVNCGQIKTGSLSRSDRTAKYNQLIRIEEELGSQARYAGRSSLSRG</sequence>
<feature type="binding site" evidence="13">
    <location>
        <position position="164"/>
    </location>
    <ligand>
        <name>substrate</name>
    </ligand>
</feature>
<evidence type="ECO:0000256" key="8">
    <source>
        <dbReference type="ARBA" id="ARBA00022842"/>
    </source>
</evidence>
<dbReference type="GO" id="GO:0006096">
    <property type="term" value="P:glycolytic process"/>
    <property type="evidence" value="ECO:0007669"/>
    <property type="project" value="UniProtKB-UniRule"/>
</dbReference>
<dbReference type="FunFam" id="3.20.20.120:FF:000001">
    <property type="entry name" value="Enolase"/>
    <property type="match status" value="1"/>
</dbReference>
<dbReference type="Gene3D" id="3.30.390.10">
    <property type="entry name" value="Enolase-like, N-terminal domain"/>
    <property type="match status" value="1"/>
</dbReference>
<evidence type="ECO:0000256" key="14">
    <source>
        <dbReference type="PIRSR" id="PIRSR001400-3"/>
    </source>
</evidence>
<dbReference type="Proteomes" id="UP000677152">
    <property type="component" value="Chromosome"/>
</dbReference>
<feature type="binding site" evidence="11 14">
    <location>
        <position position="312"/>
    </location>
    <ligand>
        <name>Mg(2+)</name>
        <dbReference type="ChEBI" id="CHEBI:18420"/>
    </ligand>
</feature>
<feature type="binding site" evidence="13">
    <location>
        <position position="285"/>
    </location>
    <ligand>
        <name>substrate</name>
    </ligand>
</feature>
<feature type="binding site" evidence="11 14">
    <location>
        <position position="242"/>
    </location>
    <ligand>
        <name>Mg(2+)</name>
        <dbReference type="ChEBI" id="CHEBI:18420"/>
    </ligand>
</feature>
<comment type="cofactor">
    <cofactor evidence="11">
        <name>Mg(2+)</name>
        <dbReference type="ChEBI" id="CHEBI:18420"/>
    </cofactor>
    <text evidence="11">Binds a second Mg(2+) ion via substrate during catalysis.</text>
</comment>
<name>A0AA45R5H9_9PSEU</name>
<evidence type="ECO:0000256" key="6">
    <source>
        <dbReference type="ARBA" id="ARBA00022525"/>
    </source>
</evidence>
<feature type="active site" description="Proton donor" evidence="11 12">
    <location>
        <position position="205"/>
    </location>
</feature>
<keyword evidence="6 11" id="KW-0964">Secreted</keyword>
<dbReference type="GO" id="GO:0000287">
    <property type="term" value="F:magnesium ion binding"/>
    <property type="evidence" value="ECO:0007669"/>
    <property type="project" value="UniProtKB-UniRule"/>
</dbReference>
<evidence type="ECO:0000259" key="15">
    <source>
        <dbReference type="SMART" id="SM01192"/>
    </source>
</evidence>
<feature type="active site" description="Proton acceptor" evidence="11 12">
    <location>
        <position position="337"/>
    </location>
</feature>
<dbReference type="NCBIfam" id="TIGR01060">
    <property type="entry name" value="eno"/>
    <property type="match status" value="1"/>
</dbReference>
<evidence type="ECO:0000256" key="11">
    <source>
        <dbReference type="HAMAP-Rule" id="MF_00318"/>
    </source>
</evidence>
<evidence type="ECO:0000256" key="7">
    <source>
        <dbReference type="ARBA" id="ARBA00022723"/>
    </source>
</evidence>
<feature type="binding site" evidence="13">
    <location>
        <position position="155"/>
    </location>
    <ligand>
        <name>substrate</name>
    </ligand>
</feature>
<proteinExistence type="inferred from homology"/>
<evidence type="ECO:0000256" key="1">
    <source>
        <dbReference type="ARBA" id="ARBA00005031"/>
    </source>
</evidence>
<dbReference type="Pfam" id="PF03952">
    <property type="entry name" value="Enolase_N"/>
    <property type="match status" value="1"/>
</dbReference>
<dbReference type="InterPro" id="IPR020810">
    <property type="entry name" value="Enolase_C"/>
</dbReference>
<dbReference type="SUPFAM" id="SSF51604">
    <property type="entry name" value="Enolase C-terminal domain-like"/>
    <property type="match status" value="1"/>
</dbReference>
<evidence type="ECO:0000259" key="16">
    <source>
        <dbReference type="SMART" id="SM01193"/>
    </source>
</evidence>
<comment type="pathway">
    <text evidence="1 11">Carbohydrate degradation; glycolysis; pyruvate from D-glyceraldehyde 3-phosphate: step 4/5.</text>
</comment>
<dbReference type="InterPro" id="IPR020809">
    <property type="entry name" value="Enolase_CS"/>
</dbReference>
<dbReference type="InterPro" id="IPR036849">
    <property type="entry name" value="Enolase-like_C_sf"/>
</dbReference>
<dbReference type="CDD" id="cd03313">
    <property type="entry name" value="enolase"/>
    <property type="match status" value="1"/>
</dbReference>
<keyword evidence="9 11" id="KW-0324">Glycolysis</keyword>
<accession>A0AA45R5H9</accession>
<dbReference type="SFLD" id="SFLDF00002">
    <property type="entry name" value="enolase"/>
    <property type="match status" value="1"/>
</dbReference>
<dbReference type="SMART" id="SM01193">
    <property type="entry name" value="Enolase_N"/>
    <property type="match status" value="1"/>
</dbReference>
<feature type="binding site" evidence="13">
    <location>
        <position position="388"/>
    </location>
    <ligand>
        <name>substrate</name>
    </ligand>
</feature>
<comment type="catalytic activity">
    <reaction evidence="11">
        <text>(2R)-2-phosphoglycerate = phosphoenolpyruvate + H2O</text>
        <dbReference type="Rhea" id="RHEA:10164"/>
        <dbReference type="ChEBI" id="CHEBI:15377"/>
        <dbReference type="ChEBI" id="CHEBI:58289"/>
        <dbReference type="ChEBI" id="CHEBI:58702"/>
        <dbReference type="EC" id="4.2.1.11"/>
    </reaction>
</comment>
<feature type="binding site" evidence="11 14">
    <location>
        <position position="285"/>
    </location>
    <ligand>
        <name>Mg(2+)</name>
        <dbReference type="ChEBI" id="CHEBI:18420"/>
    </ligand>
</feature>
<gene>
    <name evidence="11 17" type="primary">eno</name>
    <name evidence="17" type="ORF">KCV87_06330</name>
</gene>
<organism evidence="17 18">
    <name type="scientific">Actinosynnema pretiosum subsp. pretiosum</name>
    <dbReference type="NCBI Taxonomy" id="103721"/>
    <lineage>
        <taxon>Bacteria</taxon>
        <taxon>Bacillati</taxon>
        <taxon>Actinomycetota</taxon>
        <taxon>Actinomycetes</taxon>
        <taxon>Pseudonocardiales</taxon>
        <taxon>Pseudonocardiaceae</taxon>
        <taxon>Actinosynnema</taxon>
    </lineage>
</organism>
<feature type="domain" description="Enolase C-terminal TIM barrel" evidence="15">
    <location>
        <begin position="139"/>
        <end position="425"/>
    </location>
</feature>
<evidence type="ECO:0000313" key="18">
    <source>
        <dbReference type="Proteomes" id="UP000677152"/>
    </source>
</evidence>
<keyword evidence="10 11" id="KW-0456">Lyase</keyword>
<dbReference type="AlphaFoldDB" id="A0AA45R5H9"/>
<feature type="binding site" evidence="11">
    <location>
        <position position="337"/>
    </location>
    <ligand>
        <name>(2R)-2-phosphoglycerate</name>
        <dbReference type="ChEBI" id="CHEBI:58289"/>
    </ligand>
</feature>
<dbReference type="SMART" id="SM01192">
    <property type="entry name" value="Enolase_C"/>
    <property type="match status" value="1"/>
</dbReference>
<dbReference type="InterPro" id="IPR000941">
    <property type="entry name" value="Enolase"/>
</dbReference>
<dbReference type="HAMAP" id="MF_00318">
    <property type="entry name" value="Enolase"/>
    <property type="match status" value="1"/>
</dbReference>
<dbReference type="EC" id="4.2.1.11" evidence="3 11"/>
<evidence type="ECO:0000256" key="5">
    <source>
        <dbReference type="ARBA" id="ARBA00022490"/>
    </source>
</evidence>
<dbReference type="PANTHER" id="PTHR11902:SF1">
    <property type="entry name" value="ENOLASE"/>
    <property type="match status" value="1"/>
</dbReference>
<evidence type="ECO:0000313" key="17">
    <source>
        <dbReference type="EMBL" id="QUF05703.1"/>
    </source>
</evidence>
<feature type="binding site" evidence="11">
    <location>
        <position position="163"/>
    </location>
    <ligand>
        <name>(2R)-2-phosphoglycerate</name>
        <dbReference type="ChEBI" id="CHEBI:58289"/>
    </ligand>
</feature>
<dbReference type="InterPro" id="IPR029017">
    <property type="entry name" value="Enolase-like_N"/>
</dbReference>
<dbReference type="Gene3D" id="3.20.20.120">
    <property type="entry name" value="Enolase-like C-terminal domain"/>
    <property type="match status" value="1"/>
</dbReference>
<dbReference type="GO" id="GO:0000015">
    <property type="term" value="C:phosphopyruvate hydratase complex"/>
    <property type="evidence" value="ECO:0007669"/>
    <property type="project" value="InterPro"/>
</dbReference>